<keyword evidence="23" id="KW-1185">Reference proteome</keyword>
<dbReference type="Ensembl" id="ENSPFOT00000011428.1">
    <property type="protein sequence ID" value="ENSPFOP00000011412.2"/>
    <property type="gene ID" value="ENSPFOG00000011393.1"/>
</dbReference>
<dbReference type="GO" id="GO:0002548">
    <property type="term" value="P:monocyte chemotaxis"/>
    <property type="evidence" value="ECO:0007669"/>
    <property type="project" value="TreeGrafter"/>
</dbReference>
<dbReference type="eggNOG" id="KOG3587">
    <property type="taxonomic scope" value="Eukaryota"/>
</dbReference>
<protein>
    <recommendedName>
        <fullName evidence="19">Galectin</fullName>
    </recommendedName>
</protein>
<accession>A0A087Y059</accession>
<feature type="compositionally biased region" description="Pro residues" evidence="20">
    <location>
        <begin position="43"/>
        <end position="82"/>
    </location>
</feature>
<dbReference type="KEGG" id="pfor:103156165"/>
<dbReference type="GeneID" id="103147771"/>
<keyword evidence="14" id="KW-0389">IgE-binding protein</keyword>
<dbReference type="Pfam" id="PF00337">
    <property type="entry name" value="Gal-bind_lectin"/>
    <property type="match status" value="1"/>
</dbReference>
<evidence type="ECO:0000256" key="16">
    <source>
        <dbReference type="ARBA" id="ARBA00023157"/>
    </source>
</evidence>
<dbReference type="Gene3D" id="2.60.120.200">
    <property type="match status" value="1"/>
</dbReference>
<feature type="region of interest" description="Disordered" evidence="20">
    <location>
        <begin position="1"/>
        <end position="131"/>
    </location>
</feature>
<evidence type="ECO:0000256" key="10">
    <source>
        <dbReference type="ARBA" id="ARBA00022734"/>
    </source>
</evidence>
<dbReference type="GO" id="GO:0008380">
    <property type="term" value="P:RNA splicing"/>
    <property type="evidence" value="ECO:0007669"/>
    <property type="project" value="UniProtKB-KW"/>
</dbReference>
<dbReference type="SUPFAM" id="SSF49899">
    <property type="entry name" value="Concanavalin A-like lectins/glucanases"/>
    <property type="match status" value="1"/>
</dbReference>
<keyword evidence="12" id="KW-0221">Differentiation</keyword>
<dbReference type="PANTHER" id="PTHR11346">
    <property type="entry name" value="GALECTIN"/>
    <property type="match status" value="1"/>
</dbReference>
<dbReference type="SMART" id="SM00908">
    <property type="entry name" value="Gal-bind_lectin"/>
    <property type="match status" value="1"/>
</dbReference>
<evidence type="ECO:0000256" key="19">
    <source>
        <dbReference type="RuleBase" id="RU102079"/>
    </source>
</evidence>
<dbReference type="KEGG" id="pfor:103147771"/>
<keyword evidence="8" id="KW-0507">mRNA processing</keyword>
<reference evidence="22" key="3">
    <citation type="submission" date="2025-09" db="UniProtKB">
        <authorList>
            <consortium name="Ensembl"/>
        </authorList>
    </citation>
    <scope>IDENTIFICATION</scope>
</reference>
<keyword evidence="15" id="KW-0007">Acetylation</keyword>
<evidence type="ECO:0000256" key="11">
    <source>
        <dbReference type="ARBA" id="ARBA00022737"/>
    </source>
</evidence>
<dbReference type="GO" id="GO:0050918">
    <property type="term" value="P:positive chemotaxis"/>
    <property type="evidence" value="ECO:0007669"/>
    <property type="project" value="TreeGrafter"/>
</dbReference>
<keyword evidence="18" id="KW-0539">Nucleus</keyword>
<dbReference type="OrthoDB" id="8942303at2759"/>
<evidence type="ECO:0000256" key="9">
    <source>
        <dbReference type="ARBA" id="ARBA00022728"/>
    </source>
</evidence>
<dbReference type="GO" id="GO:0048245">
    <property type="term" value="P:eosinophil chemotaxis"/>
    <property type="evidence" value="ECO:0007669"/>
    <property type="project" value="TreeGrafter"/>
</dbReference>
<dbReference type="AlphaFoldDB" id="A0A087Y059"/>
<dbReference type="GO" id="GO:0043236">
    <property type="term" value="F:laminin binding"/>
    <property type="evidence" value="ECO:0007669"/>
    <property type="project" value="TreeGrafter"/>
</dbReference>
<dbReference type="GO" id="GO:0006397">
    <property type="term" value="P:mRNA processing"/>
    <property type="evidence" value="ECO:0007669"/>
    <property type="project" value="UniProtKB-KW"/>
</dbReference>
<keyword evidence="17" id="KW-0508">mRNA splicing</keyword>
<organism evidence="22 23">
    <name type="scientific">Poecilia formosa</name>
    <name type="common">Amazon molly</name>
    <name type="synonym">Limia formosa</name>
    <dbReference type="NCBI Taxonomy" id="48698"/>
    <lineage>
        <taxon>Eukaryota</taxon>
        <taxon>Metazoa</taxon>
        <taxon>Chordata</taxon>
        <taxon>Craniata</taxon>
        <taxon>Vertebrata</taxon>
        <taxon>Euteleostomi</taxon>
        <taxon>Actinopterygii</taxon>
        <taxon>Neopterygii</taxon>
        <taxon>Teleostei</taxon>
        <taxon>Neoteleostei</taxon>
        <taxon>Acanthomorphata</taxon>
        <taxon>Ovalentaria</taxon>
        <taxon>Atherinomorphae</taxon>
        <taxon>Cyprinodontiformes</taxon>
        <taxon>Poeciliidae</taxon>
        <taxon>Poeciliinae</taxon>
        <taxon>Poecilia</taxon>
    </lineage>
</organism>
<evidence type="ECO:0000259" key="21">
    <source>
        <dbReference type="PROSITE" id="PS51304"/>
    </source>
</evidence>
<dbReference type="FunFam" id="2.60.120.200:FF:000023">
    <property type="entry name" value="Galectin"/>
    <property type="match status" value="1"/>
</dbReference>
<dbReference type="EMBL" id="AYCK01011325">
    <property type="status" value="NOT_ANNOTATED_CDS"/>
    <property type="molecule type" value="Genomic_DNA"/>
</dbReference>
<dbReference type="Proteomes" id="UP000028760">
    <property type="component" value="Unassembled WGS sequence"/>
</dbReference>
<dbReference type="RefSeq" id="XP_007566336.1">
    <property type="nucleotide sequence ID" value="XM_007566274.1"/>
</dbReference>
<evidence type="ECO:0000256" key="14">
    <source>
        <dbReference type="ARBA" id="ARBA00022972"/>
    </source>
</evidence>
<dbReference type="PROSITE" id="PS51304">
    <property type="entry name" value="GALECTIN"/>
    <property type="match status" value="1"/>
</dbReference>
<evidence type="ECO:0000256" key="8">
    <source>
        <dbReference type="ARBA" id="ARBA00022664"/>
    </source>
</evidence>
<keyword evidence="11" id="KW-0677">Repeat</keyword>
<dbReference type="CTD" id="325599"/>
<evidence type="ECO:0000256" key="7">
    <source>
        <dbReference type="ARBA" id="ARBA00022588"/>
    </source>
</evidence>
<keyword evidence="6" id="KW-0597">Phosphoprotein</keyword>
<dbReference type="GO" id="GO:0030593">
    <property type="term" value="P:neutrophil chemotaxis"/>
    <property type="evidence" value="ECO:0007669"/>
    <property type="project" value="TreeGrafter"/>
</dbReference>
<keyword evidence="7" id="KW-0399">Innate immunity</keyword>
<dbReference type="InterPro" id="IPR044156">
    <property type="entry name" value="Galectin-like"/>
</dbReference>
<dbReference type="GO" id="GO:0001772">
    <property type="term" value="C:immunological synapse"/>
    <property type="evidence" value="ECO:0007669"/>
    <property type="project" value="TreeGrafter"/>
</dbReference>
<dbReference type="GO" id="GO:2001237">
    <property type="term" value="P:negative regulation of extrinsic apoptotic signaling pathway"/>
    <property type="evidence" value="ECO:0007669"/>
    <property type="project" value="TreeGrafter"/>
</dbReference>
<dbReference type="SMART" id="SM00276">
    <property type="entry name" value="GLECT"/>
    <property type="match status" value="1"/>
</dbReference>
<dbReference type="GO" id="GO:0005615">
    <property type="term" value="C:extracellular space"/>
    <property type="evidence" value="ECO:0007669"/>
    <property type="project" value="TreeGrafter"/>
</dbReference>
<evidence type="ECO:0000256" key="2">
    <source>
        <dbReference type="ARBA" id="ARBA00004496"/>
    </source>
</evidence>
<dbReference type="InterPro" id="IPR001079">
    <property type="entry name" value="Galectin_CRD"/>
</dbReference>
<evidence type="ECO:0000313" key="22">
    <source>
        <dbReference type="Ensembl" id="ENSPFOP00000011412.2"/>
    </source>
</evidence>
<evidence type="ECO:0000256" key="13">
    <source>
        <dbReference type="ARBA" id="ARBA00022859"/>
    </source>
</evidence>
<dbReference type="GO" id="GO:0045806">
    <property type="term" value="P:negative regulation of endocytosis"/>
    <property type="evidence" value="ECO:0007669"/>
    <property type="project" value="TreeGrafter"/>
</dbReference>
<evidence type="ECO:0000256" key="20">
    <source>
        <dbReference type="SAM" id="MobiDB-lite"/>
    </source>
</evidence>
<name>A0A087Y059_POEFO</name>
<dbReference type="GO" id="GO:0048246">
    <property type="term" value="P:macrophage chemotaxis"/>
    <property type="evidence" value="ECO:0007669"/>
    <property type="project" value="TreeGrafter"/>
</dbReference>
<evidence type="ECO:0000256" key="12">
    <source>
        <dbReference type="ARBA" id="ARBA00022782"/>
    </source>
</evidence>
<dbReference type="GO" id="GO:0090280">
    <property type="term" value="P:positive regulation of calcium ion import"/>
    <property type="evidence" value="ECO:0007669"/>
    <property type="project" value="TreeGrafter"/>
</dbReference>
<evidence type="ECO:0000256" key="1">
    <source>
        <dbReference type="ARBA" id="ARBA00004123"/>
    </source>
</evidence>
<dbReference type="RefSeq" id="XP_007578185.1">
    <property type="nucleotide sequence ID" value="XM_007578123.1"/>
</dbReference>
<keyword evidence="13" id="KW-0391">Immunity</keyword>
<sequence length="277" mass="29617">MMDLSDALGDWPSGGNNQSGGPWPANPTWPGQPATNPTWPGGQPAPNPTWPGGQPAPNPTWPGGQPAPNPMWPGGQPAPNPMWPGGQPASNPAWPGGQSGGNNMWPGGNPSQPTAPGGFPSGPGSNGPGPAIPAAPYKNLAVPYEERLPMGIYDKLLITIRGTVKPNAEKFTVNLSAGNDIAFHFNPRFNENGRKALVRNSLIGEKWGKEERDVNQFPFVLGQPFEMKILCTNTEFKVAVNNSHVLEYKHRLTNLRSINKLGILFDLTLSDVCVENI</sequence>
<keyword evidence="16" id="KW-1015">Disulfide bond</keyword>
<dbReference type="GO" id="GO:0005737">
    <property type="term" value="C:cytoplasm"/>
    <property type="evidence" value="ECO:0007669"/>
    <property type="project" value="UniProtKB-SubCell"/>
</dbReference>
<dbReference type="GO" id="GO:0019863">
    <property type="term" value="F:IgE binding"/>
    <property type="evidence" value="ECO:0007669"/>
    <property type="project" value="UniProtKB-KW"/>
</dbReference>
<keyword evidence="9" id="KW-0747">Spliceosome</keyword>
<evidence type="ECO:0000256" key="17">
    <source>
        <dbReference type="ARBA" id="ARBA00023187"/>
    </source>
</evidence>
<dbReference type="GO" id="GO:0005681">
    <property type="term" value="C:spliceosomal complex"/>
    <property type="evidence" value="ECO:0007669"/>
    <property type="project" value="UniProtKB-KW"/>
</dbReference>
<dbReference type="InterPro" id="IPR013320">
    <property type="entry name" value="ConA-like_dom_sf"/>
</dbReference>
<dbReference type="GeneID" id="103156165"/>
<evidence type="ECO:0000256" key="5">
    <source>
        <dbReference type="ARBA" id="ARBA00022525"/>
    </source>
</evidence>
<dbReference type="GO" id="GO:0048030">
    <property type="term" value="F:disaccharide binding"/>
    <property type="evidence" value="ECO:0007669"/>
    <property type="project" value="TreeGrafter"/>
</dbReference>
<evidence type="ECO:0000256" key="3">
    <source>
        <dbReference type="ARBA" id="ARBA00004613"/>
    </source>
</evidence>
<dbReference type="CDD" id="cd00070">
    <property type="entry name" value="GLECT"/>
    <property type="match status" value="1"/>
</dbReference>
<evidence type="ECO:0000313" key="23">
    <source>
        <dbReference type="Proteomes" id="UP000028760"/>
    </source>
</evidence>
<proteinExistence type="predicted"/>
<feature type="domain" description="Galectin" evidence="21">
    <location>
        <begin position="144"/>
        <end position="275"/>
    </location>
</feature>
<dbReference type="STRING" id="48698.ENSPFOP00000011412"/>
<dbReference type="OMA" id="WPANPTW"/>
<dbReference type="GO" id="GO:0045087">
    <property type="term" value="P:innate immune response"/>
    <property type="evidence" value="ECO:0007669"/>
    <property type="project" value="UniProtKB-KW"/>
</dbReference>
<evidence type="ECO:0000256" key="18">
    <source>
        <dbReference type="ARBA" id="ARBA00023242"/>
    </source>
</evidence>
<evidence type="ECO:0000256" key="15">
    <source>
        <dbReference type="ARBA" id="ARBA00022990"/>
    </source>
</evidence>
<evidence type="ECO:0000256" key="6">
    <source>
        <dbReference type="ARBA" id="ARBA00022553"/>
    </source>
</evidence>
<reference evidence="23" key="1">
    <citation type="submission" date="2013-10" db="EMBL/GenBank/DDBJ databases">
        <authorList>
            <person name="Schartl M."/>
            <person name="Warren W."/>
        </authorList>
    </citation>
    <scope>NUCLEOTIDE SEQUENCE [LARGE SCALE GENOMIC DNA]</scope>
    <source>
        <strain evidence="23">female</strain>
    </source>
</reference>
<keyword evidence="10 19" id="KW-0430">Lectin</keyword>
<reference evidence="22" key="2">
    <citation type="submission" date="2025-08" db="UniProtKB">
        <authorList>
            <consortium name="Ensembl"/>
        </authorList>
    </citation>
    <scope>IDENTIFICATION</scope>
</reference>
<dbReference type="GO" id="GO:0030154">
    <property type="term" value="P:cell differentiation"/>
    <property type="evidence" value="ECO:0007669"/>
    <property type="project" value="UniProtKB-KW"/>
</dbReference>
<dbReference type="GeneTree" id="ENSGT00940000165169"/>
<comment type="subcellular location">
    <subcellularLocation>
        <location evidence="2">Cytoplasm</location>
    </subcellularLocation>
    <subcellularLocation>
        <location evidence="1">Nucleus</location>
    </subcellularLocation>
    <subcellularLocation>
        <location evidence="3">Secreted</location>
    </subcellularLocation>
</comment>
<keyword evidence="5" id="KW-0964">Secreted</keyword>
<evidence type="ECO:0000256" key="4">
    <source>
        <dbReference type="ARBA" id="ARBA00022490"/>
    </source>
</evidence>
<dbReference type="PANTHER" id="PTHR11346:SF26">
    <property type="entry name" value="GALECTIN-3"/>
    <property type="match status" value="1"/>
</dbReference>
<keyword evidence="4" id="KW-0963">Cytoplasm</keyword>